<dbReference type="NCBIfam" id="TIGR00324">
    <property type="entry name" value="endA"/>
    <property type="match status" value="1"/>
</dbReference>
<feature type="domain" description="tRNA intron endonuclease N-terminal" evidence="6">
    <location>
        <begin position="181"/>
        <end position="241"/>
    </location>
</feature>
<evidence type="ECO:0000313" key="7">
    <source>
        <dbReference type="EMBL" id="MFC7317285.1"/>
    </source>
</evidence>
<accession>A0ABD6AAU0</accession>
<evidence type="ECO:0000313" key="8">
    <source>
        <dbReference type="Proteomes" id="UP001596547"/>
    </source>
</evidence>
<feature type="active site" evidence="4">
    <location>
        <position position="326"/>
    </location>
</feature>
<reference evidence="7 8" key="1">
    <citation type="journal article" date="2019" name="Int. J. Syst. Evol. Microbiol.">
        <title>The Global Catalogue of Microorganisms (GCM) 10K type strain sequencing project: providing services to taxonomists for standard genome sequencing and annotation.</title>
        <authorList>
            <consortium name="The Broad Institute Genomics Platform"/>
            <consortium name="The Broad Institute Genome Sequencing Center for Infectious Disease"/>
            <person name="Wu L."/>
            <person name="Ma J."/>
        </authorList>
    </citation>
    <scope>NUCLEOTIDE SEQUENCE [LARGE SCALE GENOMIC DNA]</scope>
    <source>
        <strain evidence="7 8">PSR21</strain>
    </source>
</reference>
<dbReference type="Pfam" id="PF02778">
    <property type="entry name" value="tRNA_int_endo_N"/>
    <property type="match status" value="2"/>
</dbReference>
<comment type="similarity">
    <text evidence="4">Belongs to the tRNA-intron endonuclease family. Archaeal long subfamily.</text>
</comment>
<evidence type="ECO:0000259" key="5">
    <source>
        <dbReference type="Pfam" id="PF01974"/>
    </source>
</evidence>
<dbReference type="NCBIfam" id="NF006794">
    <property type="entry name" value="PRK09300.1-1"/>
    <property type="match status" value="1"/>
</dbReference>
<evidence type="ECO:0000256" key="1">
    <source>
        <dbReference type="ARBA" id="ARBA00022694"/>
    </source>
</evidence>
<dbReference type="Gene3D" id="3.40.1170.20">
    <property type="entry name" value="tRNA intron endonuclease, N-terminal domain"/>
    <property type="match status" value="2"/>
</dbReference>
<dbReference type="EMBL" id="JBHTBF010000002">
    <property type="protein sequence ID" value="MFC7317285.1"/>
    <property type="molecule type" value="Genomic_DNA"/>
</dbReference>
<dbReference type="GeneID" id="79316053"/>
<dbReference type="InterPro" id="IPR036740">
    <property type="entry name" value="tRNA_intron_Endonuc_N_sf"/>
</dbReference>
<dbReference type="HAMAP" id="MF_01834">
    <property type="entry name" value="EndA_long"/>
    <property type="match status" value="1"/>
</dbReference>
<comment type="function">
    <text evidence="3">Endonuclease that removes tRNA introns. Cleaves pre-tRNA at the 5'- and 3'-splice sites to release the intron. The products are an intron and two tRNA half-molecules bearing 2',3' cyclic phosphate and 5'-OH termini. Recognizes a pseudosymmetric substrate in which 2 bulged loops of 3 bases are separated by a stem of 4 bp.</text>
</comment>
<dbReference type="InterPro" id="IPR036167">
    <property type="entry name" value="tRNA_intron_Endo_cat-like_sf"/>
</dbReference>
<comment type="function">
    <text evidence="4">Endonuclease that removes tRNA introns. Cleaves pre-tRNA at the 5' and 3' splice sites to release the intron. The products are an intron and two tRNA half-molecules bearing 2',3' cyclic phosphate and 5'-OH termini. Recognizes a pseudosymmetric substrate in which 2 bulged loops of 3 bases are separated by a stem of 4 bp.</text>
</comment>
<dbReference type="RefSeq" id="WP_276303465.1">
    <property type="nucleotide sequence ID" value="NZ_CP119992.1"/>
</dbReference>
<dbReference type="Gene3D" id="3.40.1350.10">
    <property type="match status" value="2"/>
</dbReference>
<feature type="active site" evidence="4">
    <location>
        <position position="284"/>
    </location>
</feature>
<evidence type="ECO:0000256" key="2">
    <source>
        <dbReference type="ARBA" id="ARBA00023239"/>
    </source>
</evidence>
<dbReference type="GO" id="GO:0006388">
    <property type="term" value="P:tRNA splicing, via endonucleolytic cleavage and ligation"/>
    <property type="evidence" value="ECO:0007669"/>
    <property type="project" value="UniProtKB-UniRule"/>
</dbReference>
<evidence type="ECO:0000256" key="3">
    <source>
        <dbReference type="ARBA" id="ARBA00024798"/>
    </source>
</evidence>
<sequence length="349" mass="37952">MHATLDGDAVRVDPPGRERFYDSRGYGRPDGNALDLAPVEAAHLLFRGDLESVDGMGFRAFLAATDCTLPFLVYKDLRDRGFYLSPAREGWADGADAPGTGAAGEASETDFVVFPRGKGPWDGAVEYRVRVLGERETLRAAALADADTLAVVDEESELTYLAVERPELTGESADDLPTGVSAALLADRAVLWDPPRDLYARTFYGQPLDGRDADGALQCSLVEAAYLAERGAIRVDAGREGVVERGRAVEGERFDRRLAVYRALRGAGVVPKTGFKFGADFRTYATVRSVEELGHSEHLVRVVARDHAFTPRDLALDVRLAHGVRKRMVFALADADGEVDWLSVGRLTP</sequence>
<organism evidence="7 8">
    <name type="scientific">Halomarina halobia</name>
    <dbReference type="NCBI Taxonomy" id="3033386"/>
    <lineage>
        <taxon>Archaea</taxon>
        <taxon>Methanobacteriati</taxon>
        <taxon>Methanobacteriota</taxon>
        <taxon>Stenosarchaea group</taxon>
        <taxon>Halobacteria</taxon>
        <taxon>Halobacteriales</taxon>
        <taxon>Natronomonadaceae</taxon>
        <taxon>Halomarina</taxon>
    </lineage>
</organism>
<dbReference type="InterPro" id="IPR006677">
    <property type="entry name" value="tRNA_intron_Endonuc_cat-like"/>
</dbReference>
<dbReference type="GO" id="GO:0000213">
    <property type="term" value="F:tRNA-intron lyase activity"/>
    <property type="evidence" value="ECO:0007669"/>
    <property type="project" value="UniProtKB-UniRule"/>
</dbReference>
<dbReference type="AlphaFoldDB" id="A0ABD6AAU0"/>
<dbReference type="Pfam" id="PF01974">
    <property type="entry name" value="tRNA_int_endo"/>
    <property type="match status" value="1"/>
</dbReference>
<comment type="catalytic activity">
    <reaction evidence="4">
        <text>pretRNA = a 3'-half-tRNA molecule with a 5'-OH end + a 5'-half-tRNA molecule with a 2',3'-cyclic phosphate end + an intron with a 2',3'-cyclic phosphate and a 5'-hydroxyl terminus.</text>
        <dbReference type="EC" id="4.6.1.16"/>
    </reaction>
</comment>
<comment type="subunit">
    <text evidence="4">Homodimer.</text>
</comment>
<keyword evidence="8" id="KW-1185">Reference proteome</keyword>
<dbReference type="EC" id="4.6.1.16" evidence="4"/>
<feature type="active site" evidence="4">
    <location>
        <position position="295"/>
    </location>
</feature>
<proteinExistence type="inferred from homology"/>
<dbReference type="InterPro" id="IPR006678">
    <property type="entry name" value="tRNA_intron_Endonuc_N"/>
</dbReference>
<name>A0ABD6AAU0_9EURY</name>
<dbReference type="PANTHER" id="PTHR13070:SF0">
    <property type="entry name" value="TRNA-SPLICING ENDONUCLEASE SUBUNIT SEN34"/>
    <property type="match status" value="1"/>
</dbReference>
<dbReference type="PANTHER" id="PTHR13070">
    <property type="entry name" value="TRNA-SPLICING ENDONUCLEASE SUBUNIT SEN34-RELATED"/>
    <property type="match status" value="1"/>
</dbReference>
<evidence type="ECO:0000256" key="4">
    <source>
        <dbReference type="HAMAP-Rule" id="MF_01834"/>
    </source>
</evidence>
<gene>
    <name evidence="4 7" type="primary">endA</name>
    <name evidence="7" type="ORF">ACFQPE_10850</name>
</gene>
<keyword evidence="2 4" id="KW-0456">Lyase</keyword>
<dbReference type="InterPro" id="IPR023516">
    <property type="entry name" value="tRNA_splic_arch_long"/>
</dbReference>
<dbReference type="InterPro" id="IPR006676">
    <property type="entry name" value="tRNA_splic"/>
</dbReference>
<keyword evidence="1 4" id="KW-0819">tRNA processing</keyword>
<dbReference type="CDD" id="cd22363">
    <property type="entry name" value="tRNA-intron_lyase_C"/>
    <property type="match status" value="1"/>
</dbReference>
<dbReference type="SUPFAM" id="SSF55267">
    <property type="entry name" value="tRNA-intron endonuclease N-terminal domain-like"/>
    <property type="match status" value="2"/>
</dbReference>
<comment type="caution">
    <text evidence="7">The sequence shown here is derived from an EMBL/GenBank/DDBJ whole genome shotgun (WGS) entry which is preliminary data.</text>
</comment>
<dbReference type="InterPro" id="IPR011856">
    <property type="entry name" value="tRNA_endonuc-like_dom_sf"/>
</dbReference>
<dbReference type="SUPFAM" id="SSF53032">
    <property type="entry name" value="tRNA-intron endonuclease catalytic domain-like"/>
    <property type="match status" value="2"/>
</dbReference>
<protein>
    <recommendedName>
        <fullName evidence="4">tRNA-splicing endonuclease</fullName>
        <ecNumber evidence="4">4.6.1.16</ecNumber>
    </recommendedName>
    <alternativeName>
        <fullName evidence="4">tRNA-intron endonuclease</fullName>
    </alternativeName>
</protein>
<feature type="domain" description="tRNA intron endonuclease catalytic" evidence="5">
    <location>
        <begin position="254"/>
        <end position="341"/>
    </location>
</feature>
<dbReference type="Proteomes" id="UP001596547">
    <property type="component" value="Unassembled WGS sequence"/>
</dbReference>
<evidence type="ECO:0000259" key="6">
    <source>
        <dbReference type="Pfam" id="PF02778"/>
    </source>
</evidence>
<feature type="domain" description="tRNA intron endonuclease N-terminal" evidence="6">
    <location>
        <begin position="1"/>
        <end position="61"/>
    </location>
</feature>